<name>A0AAV9HYC1_9PEZI</name>
<dbReference type="PANTHER" id="PTHR10622">
    <property type="entry name" value="HET DOMAIN-CONTAINING PROTEIN"/>
    <property type="match status" value="1"/>
</dbReference>
<dbReference type="Gene3D" id="1.25.40.20">
    <property type="entry name" value="Ankyrin repeat-containing domain"/>
    <property type="match status" value="3"/>
</dbReference>
<reference evidence="4" key="2">
    <citation type="submission" date="2023-06" db="EMBL/GenBank/DDBJ databases">
        <authorList>
            <consortium name="Lawrence Berkeley National Laboratory"/>
            <person name="Mondo S.J."/>
            <person name="Hensen N."/>
            <person name="Bonometti L."/>
            <person name="Westerberg I."/>
            <person name="Brannstrom I.O."/>
            <person name="Guillou S."/>
            <person name="Cros-Aarteil S."/>
            <person name="Calhoun S."/>
            <person name="Haridas S."/>
            <person name="Kuo A."/>
            <person name="Pangilinan J."/>
            <person name="Riley R."/>
            <person name="Labutti K."/>
            <person name="Andreopoulos B."/>
            <person name="Lipzen A."/>
            <person name="Chen C."/>
            <person name="Yanf M."/>
            <person name="Daum C."/>
            <person name="Ng V."/>
            <person name="Clum A."/>
            <person name="Steindorff A."/>
            <person name="Ohm R."/>
            <person name="Martin F."/>
            <person name="Silar P."/>
            <person name="Natvig D."/>
            <person name="Lalanne C."/>
            <person name="Gautier V."/>
            <person name="Ament-Velasquez S.L."/>
            <person name="Kruys A."/>
            <person name="Hutchinson M.I."/>
            <person name="Powell A.J."/>
            <person name="Barry K."/>
            <person name="Miller A.N."/>
            <person name="Grigoriev I.V."/>
            <person name="Debuchy R."/>
            <person name="Gladieux P."/>
            <person name="Thoren M.H."/>
            <person name="Johannesson H."/>
        </authorList>
    </citation>
    <scope>NUCLEOTIDE SEQUENCE</scope>
    <source>
        <strain evidence="4">PSN324</strain>
    </source>
</reference>
<evidence type="ECO:0000256" key="1">
    <source>
        <dbReference type="PROSITE-ProRule" id="PRU00023"/>
    </source>
</evidence>
<feature type="repeat" description="ANK" evidence="1">
    <location>
        <begin position="587"/>
        <end position="619"/>
    </location>
</feature>
<dbReference type="PROSITE" id="PS50088">
    <property type="entry name" value="ANK_REPEAT"/>
    <property type="match status" value="5"/>
</dbReference>
<organism evidence="4 5">
    <name type="scientific">Cladorrhinum samala</name>
    <dbReference type="NCBI Taxonomy" id="585594"/>
    <lineage>
        <taxon>Eukaryota</taxon>
        <taxon>Fungi</taxon>
        <taxon>Dikarya</taxon>
        <taxon>Ascomycota</taxon>
        <taxon>Pezizomycotina</taxon>
        <taxon>Sordariomycetes</taxon>
        <taxon>Sordariomycetidae</taxon>
        <taxon>Sordariales</taxon>
        <taxon>Podosporaceae</taxon>
        <taxon>Cladorrhinum</taxon>
    </lineage>
</organism>
<dbReference type="PROSITE" id="PS50297">
    <property type="entry name" value="ANK_REP_REGION"/>
    <property type="match status" value="5"/>
</dbReference>
<protein>
    <submittedName>
        <fullName evidence="4">Ankyrin repeat-containing domain protein</fullName>
    </submittedName>
</protein>
<dbReference type="Pfam" id="PF12796">
    <property type="entry name" value="Ank_2"/>
    <property type="match status" value="2"/>
</dbReference>
<feature type="domain" description="Heterokaryon incompatibility" evidence="2">
    <location>
        <begin position="22"/>
        <end position="108"/>
    </location>
</feature>
<feature type="repeat" description="ANK" evidence="1">
    <location>
        <begin position="554"/>
        <end position="586"/>
    </location>
</feature>
<dbReference type="Pfam" id="PF26640">
    <property type="entry name" value="DUF8212"/>
    <property type="match status" value="1"/>
</dbReference>
<dbReference type="InterPro" id="IPR036770">
    <property type="entry name" value="Ankyrin_rpt-contain_sf"/>
</dbReference>
<dbReference type="InterPro" id="IPR058525">
    <property type="entry name" value="DUF8212"/>
</dbReference>
<dbReference type="InterPro" id="IPR002110">
    <property type="entry name" value="Ankyrin_rpt"/>
</dbReference>
<keyword evidence="1" id="KW-0040">ANK repeat</keyword>
<dbReference type="AlphaFoldDB" id="A0AAV9HYC1"/>
<feature type="repeat" description="ANK" evidence="1">
    <location>
        <begin position="620"/>
        <end position="652"/>
    </location>
</feature>
<dbReference type="PRINTS" id="PR01415">
    <property type="entry name" value="ANKYRIN"/>
</dbReference>
<gene>
    <name evidence="4" type="ORF">QBC42DRAFT_263157</name>
</gene>
<comment type="caution">
    <text evidence="4">The sequence shown here is derived from an EMBL/GenBank/DDBJ whole genome shotgun (WGS) entry which is preliminary data.</text>
</comment>
<sequence>MRLLNTSSITFQEFADGQVPRYAILSHTWGAGEVTLQEVEGGRAEHKEGYGKITRCCLEAKNNGFDHVWIDTCCIDKTSSAELSEAINSMYRWYQEADECYAYLADVSSMADFSNSRWFTRGWTLQELIAPSAMAFYDQGWKRLGTKQSLQQELTDCTRVPVSVLSGRDGLEKFSIAQRMSWASNRKTTRIEDRAYCLLGIFGINMPLIYGEKETSFIRLQEEIMKVSDDHSLFAWRSRDSRGGVLATSPAAFADSNKIVEFSPFDTLSNPLTASSRGVHLELRFIGVNANGLGLAILNCKQDEGGGEDKPIAIHVRDTTFAMAQFERVRSSELEQVDLRKYRQSAFPLRRMSIQKGRKMYEKKPIESGSESSIIAADACRDGMPGSPQMTLLEAAERGLHGAVWLLLTRSDVEASLMKEGQAVLSRAVERGHRAVIKVLLVRNEINPDLRDEHGRTLLLRAAQGGRNAVVEPLLRSGKADAESEDENGRTPLSWAAGEGHAAAVKLLLERGAKVESKDKNGRTPLSFAAGDGHGSVVELLLDWNAEAESKDKNDRTPLSWAAGQGHGAAVKLLLERGAKVESKNKNGRTPLSFAAGDGHEAVIELLLEWDAEAESKDKNDRTPLSWAAGEGHGAAVKFLLERGAKIRKMRMAGHRFHGLLGKAARLL</sequence>
<dbReference type="SMART" id="SM00248">
    <property type="entry name" value="ANK"/>
    <property type="match status" value="7"/>
</dbReference>
<dbReference type="EMBL" id="MU864947">
    <property type="protein sequence ID" value="KAK4464533.1"/>
    <property type="molecule type" value="Genomic_DNA"/>
</dbReference>
<evidence type="ECO:0000313" key="4">
    <source>
        <dbReference type="EMBL" id="KAK4464533.1"/>
    </source>
</evidence>
<dbReference type="SUPFAM" id="SSF48403">
    <property type="entry name" value="Ankyrin repeat"/>
    <property type="match status" value="1"/>
</dbReference>
<evidence type="ECO:0000259" key="2">
    <source>
        <dbReference type="Pfam" id="PF06985"/>
    </source>
</evidence>
<reference evidence="4" key="1">
    <citation type="journal article" date="2023" name="Mol. Phylogenet. Evol.">
        <title>Genome-scale phylogeny and comparative genomics of the fungal order Sordariales.</title>
        <authorList>
            <person name="Hensen N."/>
            <person name="Bonometti L."/>
            <person name="Westerberg I."/>
            <person name="Brannstrom I.O."/>
            <person name="Guillou S."/>
            <person name="Cros-Aarteil S."/>
            <person name="Calhoun S."/>
            <person name="Haridas S."/>
            <person name="Kuo A."/>
            <person name="Mondo S."/>
            <person name="Pangilinan J."/>
            <person name="Riley R."/>
            <person name="LaButti K."/>
            <person name="Andreopoulos B."/>
            <person name="Lipzen A."/>
            <person name="Chen C."/>
            <person name="Yan M."/>
            <person name="Daum C."/>
            <person name="Ng V."/>
            <person name="Clum A."/>
            <person name="Steindorff A."/>
            <person name="Ohm R.A."/>
            <person name="Martin F."/>
            <person name="Silar P."/>
            <person name="Natvig D.O."/>
            <person name="Lalanne C."/>
            <person name="Gautier V."/>
            <person name="Ament-Velasquez S.L."/>
            <person name="Kruys A."/>
            <person name="Hutchinson M.I."/>
            <person name="Powell A.J."/>
            <person name="Barry K."/>
            <person name="Miller A.N."/>
            <person name="Grigoriev I.V."/>
            <person name="Debuchy R."/>
            <person name="Gladieux P."/>
            <person name="Hiltunen Thoren M."/>
            <person name="Johannesson H."/>
        </authorList>
    </citation>
    <scope>NUCLEOTIDE SEQUENCE</scope>
    <source>
        <strain evidence="4">PSN324</strain>
    </source>
</reference>
<dbReference type="Proteomes" id="UP001321749">
    <property type="component" value="Unassembled WGS sequence"/>
</dbReference>
<feature type="domain" description="DUF8212" evidence="3">
    <location>
        <begin position="217"/>
        <end position="252"/>
    </location>
</feature>
<evidence type="ECO:0000259" key="3">
    <source>
        <dbReference type="Pfam" id="PF26640"/>
    </source>
</evidence>
<feature type="repeat" description="ANK" evidence="1">
    <location>
        <begin position="488"/>
        <end position="520"/>
    </location>
</feature>
<evidence type="ECO:0000313" key="5">
    <source>
        <dbReference type="Proteomes" id="UP001321749"/>
    </source>
</evidence>
<accession>A0AAV9HYC1</accession>
<dbReference type="PANTHER" id="PTHR10622:SF10">
    <property type="entry name" value="HET DOMAIN-CONTAINING PROTEIN"/>
    <property type="match status" value="1"/>
</dbReference>
<dbReference type="Pfam" id="PF06985">
    <property type="entry name" value="HET"/>
    <property type="match status" value="1"/>
</dbReference>
<dbReference type="InterPro" id="IPR010730">
    <property type="entry name" value="HET"/>
</dbReference>
<feature type="repeat" description="ANK" evidence="1">
    <location>
        <begin position="521"/>
        <end position="553"/>
    </location>
</feature>
<proteinExistence type="predicted"/>
<keyword evidence="5" id="KW-1185">Reference proteome</keyword>